<evidence type="ECO:0000313" key="3">
    <source>
        <dbReference type="Proteomes" id="UP000297948"/>
    </source>
</evidence>
<dbReference type="RefSeq" id="WP_135340452.1">
    <property type="nucleotide sequence ID" value="NZ_JBHLTX010000013.1"/>
</dbReference>
<gene>
    <name evidence="2" type="ORF">E4099_19935</name>
</gene>
<dbReference type="Pfam" id="PF19266">
    <property type="entry name" value="CIS_tube"/>
    <property type="match status" value="1"/>
</dbReference>
<dbReference type="EMBL" id="SRID01000199">
    <property type="protein sequence ID" value="TGB03147.1"/>
    <property type="molecule type" value="Genomic_DNA"/>
</dbReference>
<comment type="caution">
    <text evidence="2">The sequence shown here is derived from an EMBL/GenBank/DDBJ whole genome shotgun (WGS) entry which is preliminary data.</text>
</comment>
<reference evidence="2 3" key="1">
    <citation type="submission" date="2019-03" db="EMBL/GenBank/DDBJ databases">
        <authorList>
            <person name="Gonzalez-Pimentel J.L."/>
        </authorList>
    </citation>
    <scope>NUCLEOTIDE SEQUENCE [LARGE SCALE GENOMIC DNA]</scope>
    <source>
        <strain evidence="2 3">JCM 31289</strain>
    </source>
</reference>
<sequence>MLTLQSPARGFLYGQIPDPSVPDVLVEFQYNPTQLSDKRAVDYAALNAPGQLLPLRQYVQGGDRTISFTVRVDGLSPGPADDRIPISTDEDGGITPELNKYRALVWPRNRDWPSAQGSFTGLYAGTDRFACPPECVFGFGDRTIDCVVTQIDITELLFTPALAPLRADIAVTLVERTPFDDVVAPAPLLGAG</sequence>
<dbReference type="InterPro" id="IPR045361">
    <property type="entry name" value="CIS_tube_prot_N"/>
</dbReference>
<accession>A0A4Z0H0H1</accession>
<proteinExistence type="predicted"/>
<evidence type="ECO:0000259" key="1">
    <source>
        <dbReference type="Pfam" id="PF19266"/>
    </source>
</evidence>
<organism evidence="2 3">
    <name type="scientific">Streptomyces palmae</name>
    <dbReference type="NCBI Taxonomy" id="1701085"/>
    <lineage>
        <taxon>Bacteria</taxon>
        <taxon>Bacillati</taxon>
        <taxon>Actinomycetota</taxon>
        <taxon>Actinomycetes</taxon>
        <taxon>Kitasatosporales</taxon>
        <taxon>Streptomycetaceae</taxon>
        <taxon>Streptomyces</taxon>
    </lineage>
</organism>
<keyword evidence="3" id="KW-1185">Reference proteome</keyword>
<protein>
    <recommendedName>
        <fullName evidence="1">Contractile injection system tube protein N-terminal domain-containing protein</fullName>
    </recommendedName>
</protein>
<evidence type="ECO:0000313" key="2">
    <source>
        <dbReference type="EMBL" id="TGB03147.1"/>
    </source>
</evidence>
<dbReference type="Proteomes" id="UP000297948">
    <property type="component" value="Unassembled WGS sequence"/>
</dbReference>
<dbReference type="OrthoDB" id="9815939at2"/>
<feature type="domain" description="Contractile injection system tube protein N-terminal" evidence="1">
    <location>
        <begin position="26"/>
        <end position="177"/>
    </location>
</feature>
<name>A0A4Z0H0H1_9ACTN</name>
<dbReference type="AlphaFoldDB" id="A0A4Z0H0H1"/>